<proteinExistence type="predicted"/>
<dbReference type="SUPFAM" id="SSF52540">
    <property type="entry name" value="P-loop containing nucleoside triphosphate hydrolases"/>
    <property type="match status" value="1"/>
</dbReference>
<sequence length="246" mass="27510">MSGMNSSNFCLIFLHPKQLTPHLIAGHLLAEAGQPLLIRGPQASGKSQLARAVCHHASNRRKISWPKLASRRLSAAQFGLRYKSLKEYTAWSKKTGAWVIEDVHLLSDDFEQLNFHECVRKRLHYTLVDNNDCDNSTSKVFHSLNKTPSMGSLFLPILTVLDDHSDETAQTTVLSTVPTSLFHRFAYISMTDPSLLVSDPDIFCDQHIFGFGPLSCLAQQIMGHGVSRMMGFLVQVGYRDWAPLLA</sequence>
<evidence type="ECO:0000313" key="1">
    <source>
        <dbReference type="EMBL" id="KAA3675322.1"/>
    </source>
</evidence>
<dbReference type="AlphaFoldDB" id="A0A5J4NII9"/>
<dbReference type="EMBL" id="QNGE01002586">
    <property type="protein sequence ID" value="KAA3675322.1"/>
    <property type="molecule type" value="Genomic_DNA"/>
</dbReference>
<gene>
    <name evidence="1" type="ORF">DEA37_0013861</name>
</gene>
<evidence type="ECO:0000313" key="2">
    <source>
        <dbReference type="Proteomes" id="UP000324629"/>
    </source>
</evidence>
<accession>A0A5J4NII9</accession>
<dbReference type="Proteomes" id="UP000324629">
    <property type="component" value="Unassembled WGS sequence"/>
</dbReference>
<comment type="caution">
    <text evidence="1">The sequence shown here is derived from an EMBL/GenBank/DDBJ whole genome shotgun (WGS) entry which is preliminary data.</text>
</comment>
<name>A0A5J4NII9_9TREM</name>
<dbReference type="Gene3D" id="3.40.50.300">
    <property type="entry name" value="P-loop containing nucleotide triphosphate hydrolases"/>
    <property type="match status" value="1"/>
</dbReference>
<keyword evidence="2" id="KW-1185">Reference proteome</keyword>
<reference evidence="1 2" key="1">
    <citation type="journal article" date="2019" name="Gigascience">
        <title>Whole-genome sequence of the oriental lung fluke Paragonimus westermani.</title>
        <authorList>
            <person name="Oey H."/>
            <person name="Zakrzewski M."/>
            <person name="Narain K."/>
            <person name="Devi K.R."/>
            <person name="Agatsuma T."/>
            <person name="Nawaratna S."/>
            <person name="Gobert G.N."/>
            <person name="Jones M.K."/>
            <person name="Ragan M.A."/>
            <person name="McManus D.P."/>
            <person name="Krause L."/>
        </authorList>
    </citation>
    <scope>NUCLEOTIDE SEQUENCE [LARGE SCALE GENOMIC DNA]</scope>
    <source>
        <strain evidence="1 2">IND2009</strain>
    </source>
</reference>
<organism evidence="1 2">
    <name type="scientific">Paragonimus westermani</name>
    <dbReference type="NCBI Taxonomy" id="34504"/>
    <lineage>
        <taxon>Eukaryota</taxon>
        <taxon>Metazoa</taxon>
        <taxon>Spiralia</taxon>
        <taxon>Lophotrochozoa</taxon>
        <taxon>Platyhelminthes</taxon>
        <taxon>Trematoda</taxon>
        <taxon>Digenea</taxon>
        <taxon>Plagiorchiida</taxon>
        <taxon>Troglotremata</taxon>
        <taxon>Troglotrematidae</taxon>
        <taxon>Paragonimus</taxon>
    </lineage>
</organism>
<dbReference type="InterPro" id="IPR027417">
    <property type="entry name" value="P-loop_NTPase"/>
</dbReference>
<protein>
    <submittedName>
        <fullName evidence="1">Uncharacterized protein</fullName>
    </submittedName>
</protein>